<keyword evidence="3" id="KW-1185">Reference proteome</keyword>
<dbReference type="Gene3D" id="2.60.120.920">
    <property type="match status" value="1"/>
</dbReference>
<dbReference type="InterPro" id="IPR001870">
    <property type="entry name" value="B30.2/SPRY"/>
</dbReference>
<dbReference type="Proteomes" id="UP000288216">
    <property type="component" value="Unassembled WGS sequence"/>
</dbReference>
<feature type="domain" description="B30.2/SPRY" evidence="1">
    <location>
        <begin position="1"/>
        <end position="136"/>
    </location>
</feature>
<dbReference type="GO" id="GO:0005737">
    <property type="term" value="C:cytoplasm"/>
    <property type="evidence" value="ECO:0007669"/>
    <property type="project" value="TreeGrafter"/>
</dbReference>
<dbReference type="InterPro" id="IPR003877">
    <property type="entry name" value="SPRY_dom"/>
</dbReference>
<dbReference type="Pfam" id="PF00622">
    <property type="entry name" value="SPRY"/>
    <property type="match status" value="1"/>
</dbReference>
<evidence type="ECO:0000313" key="2">
    <source>
        <dbReference type="EMBL" id="GCB80234.1"/>
    </source>
</evidence>
<feature type="non-terminal residue" evidence="2">
    <location>
        <position position="1"/>
    </location>
</feature>
<dbReference type="EMBL" id="BFAA01013594">
    <property type="protein sequence ID" value="GCB80234.1"/>
    <property type="molecule type" value="Genomic_DNA"/>
</dbReference>
<evidence type="ECO:0000259" key="1">
    <source>
        <dbReference type="PROSITE" id="PS50188"/>
    </source>
</evidence>
<dbReference type="PROSITE" id="PS50188">
    <property type="entry name" value="B302_SPRY"/>
    <property type="match status" value="1"/>
</dbReference>
<accession>A0A401Q4D9</accession>
<name>A0A401Q4D9_SCYTO</name>
<proteinExistence type="predicted"/>
<reference evidence="2 3" key="1">
    <citation type="journal article" date="2018" name="Nat. Ecol. Evol.">
        <title>Shark genomes provide insights into elasmobranch evolution and the origin of vertebrates.</title>
        <authorList>
            <person name="Hara Y"/>
            <person name="Yamaguchi K"/>
            <person name="Onimaru K"/>
            <person name="Kadota M"/>
            <person name="Koyanagi M"/>
            <person name="Keeley SD"/>
            <person name="Tatsumi K"/>
            <person name="Tanaka K"/>
            <person name="Motone F"/>
            <person name="Kageyama Y"/>
            <person name="Nozu R"/>
            <person name="Adachi N"/>
            <person name="Nishimura O"/>
            <person name="Nakagawa R"/>
            <person name="Tanegashima C"/>
            <person name="Kiyatake I"/>
            <person name="Matsumoto R"/>
            <person name="Murakumo K"/>
            <person name="Nishida K"/>
            <person name="Terakita A"/>
            <person name="Kuratani S"/>
            <person name="Sato K"/>
            <person name="Hyodo S Kuraku.S."/>
        </authorList>
    </citation>
    <scope>NUCLEOTIDE SEQUENCE [LARGE SCALE GENOMIC DNA]</scope>
</reference>
<dbReference type="OrthoDB" id="9949315at2759"/>
<dbReference type="InterPro" id="IPR050617">
    <property type="entry name" value="E3_ligase_FN3/SPRY"/>
</dbReference>
<evidence type="ECO:0000313" key="3">
    <source>
        <dbReference type="Proteomes" id="UP000288216"/>
    </source>
</evidence>
<dbReference type="PANTHER" id="PTHR24099">
    <property type="entry name" value="E3 UBIQUITIN-PROTEIN LIGASE TRIM36-RELATED"/>
    <property type="match status" value="1"/>
</dbReference>
<dbReference type="STRING" id="75743.A0A401Q4D9"/>
<sequence>CSAVLGEPLPARGRLYWEAIVDRCEAYRIGVANSITTRSSSLGKNRTSWCMRYYATPAGHMYEFLHNGASHDVLITDFPARVGVFVNCDIGQLSFFNAQSGQLLHTFQHQFTGFVCPAFVIEQPGFLTVCTGTELPEFAKCS</sequence>
<protein>
    <recommendedName>
        <fullName evidence="1">B30.2/SPRY domain-containing protein</fullName>
    </recommendedName>
</protein>
<dbReference type="InterPro" id="IPR013320">
    <property type="entry name" value="ConA-like_dom_sf"/>
</dbReference>
<organism evidence="2 3">
    <name type="scientific">Scyliorhinus torazame</name>
    <name type="common">Cloudy catshark</name>
    <name type="synonym">Catulus torazame</name>
    <dbReference type="NCBI Taxonomy" id="75743"/>
    <lineage>
        <taxon>Eukaryota</taxon>
        <taxon>Metazoa</taxon>
        <taxon>Chordata</taxon>
        <taxon>Craniata</taxon>
        <taxon>Vertebrata</taxon>
        <taxon>Chondrichthyes</taxon>
        <taxon>Elasmobranchii</taxon>
        <taxon>Galeomorphii</taxon>
        <taxon>Galeoidea</taxon>
        <taxon>Carcharhiniformes</taxon>
        <taxon>Scyliorhinidae</taxon>
        <taxon>Scyliorhinus</taxon>
    </lineage>
</organism>
<dbReference type="SMART" id="SM00449">
    <property type="entry name" value="SPRY"/>
    <property type="match status" value="1"/>
</dbReference>
<dbReference type="PANTHER" id="PTHR24099:SF7">
    <property type="entry name" value="CARDIOMYOPATHY-ASSOCIATED PROTEIN 5"/>
    <property type="match status" value="1"/>
</dbReference>
<comment type="caution">
    <text evidence="2">The sequence shown here is derived from an EMBL/GenBank/DDBJ whole genome shotgun (WGS) entry which is preliminary data.</text>
</comment>
<dbReference type="SUPFAM" id="SSF49899">
    <property type="entry name" value="Concanavalin A-like lectins/glucanases"/>
    <property type="match status" value="1"/>
</dbReference>
<dbReference type="InterPro" id="IPR043136">
    <property type="entry name" value="B30.2/SPRY_sf"/>
</dbReference>
<gene>
    <name evidence="2" type="ORF">scyTo_0018905</name>
</gene>
<dbReference type="AlphaFoldDB" id="A0A401Q4D9"/>